<proteinExistence type="predicted"/>
<evidence type="ECO:0000313" key="2">
    <source>
        <dbReference type="Proteomes" id="UP000634136"/>
    </source>
</evidence>
<dbReference type="AlphaFoldDB" id="A0A834WE95"/>
<evidence type="ECO:0000313" key="1">
    <source>
        <dbReference type="EMBL" id="KAF7816111.1"/>
    </source>
</evidence>
<name>A0A834WE95_9FABA</name>
<reference evidence="1" key="1">
    <citation type="submission" date="2020-09" db="EMBL/GenBank/DDBJ databases">
        <title>Genome-Enabled Discovery of Anthraquinone Biosynthesis in Senna tora.</title>
        <authorList>
            <person name="Kang S.-H."/>
            <person name="Pandey R.P."/>
            <person name="Lee C.-M."/>
            <person name="Sim J.-S."/>
            <person name="Jeong J.-T."/>
            <person name="Choi B.-S."/>
            <person name="Jung M."/>
            <person name="Ginzburg D."/>
            <person name="Zhao K."/>
            <person name="Won S.Y."/>
            <person name="Oh T.-J."/>
            <person name="Yu Y."/>
            <person name="Kim N.-H."/>
            <person name="Lee O.R."/>
            <person name="Lee T.-H."/>
            <person name="Bashyal P."/>
            <person name="Kim T.-S."/>
            <person name="Lee W.-H."/>
            <person name="Kawkins C."/>
            <person name="Kim C.-K."/>
            <person name="Kim J.S."/>
            <person name="Ahn B.O."/>
            <person name="Rhee S.Y."/>
            <person name="Sohng J.K."/>
        </authorList>
    </citation>
    <scope>NUCLEOTIDE SEQUENCE</scope>
    <source>
        <tissue evidence="1">Leaf</tissue>
    </source>
</reference>
<sequence length="23" mass="2679">MEKGLDIIQWDVSTRADKSFLLL</sequence>
<dbReference type="EMBL" id="JAAIUW010000009">
    <property type="protein sequence ID" value="KAF7816111.1"/>
    <property type="molecule type" value="Genomic_DNA"/>
</dbReference>
<keyword evidence="2" id="KW-1185">Reference proteome</keyword>
<comment type="caution">
    <text evidence="1">The sequence shown here is derived from an EMBL/GenBank/DDBJ whole genome shotgun (WGS) entry which is preliminary data.</text>
</comment>
<accession>A0A834WE95</accession>
<protein>
    <submittedName>
        <fullName evidence="1">Uncharacterized protein</fullName>
    </submittedName>
</protein>
<organism evidence="1 2">
    <name type="scientific">Senna tora</name>
    <dbReference type="NCBI Taxonomy" id="362788"/>
    <lineage>
        <taxon>Eukaryota</taxon>
        <taxon>Viridiplantae</taxon>
        <taxon>Streptophyta</taxon>
        <taxon>Embryophyta</taxon>
        <taxon>Tracheophyta</taxon>
        <taxon>Spermatophyta</taxon>
        <taxon>Magnoliopsida</taxon>
        <taxon>eudicotyledons</taxon>
        <taxon>Gunneridae</taxon>
        <taxon>Pentapetalae</taxon>
        <taxon>rosids</taxon>
        <taxon>fabids</taxon>
        <taxon>Fabales</taxon>
        <taxon>Fabaceae</taxon>
        <taxon>Caesalpinioideae</taxon>
        <taxon>Cassia clade</taxon>
        <taxon>Senna</taxon>
    </lineage>
</organism>
<gene>
    <name evidence="1" type="ORF">G2W53_030080</name>
</gene>
<dbReference type="Proteomes" id="UP000634136">
    <property type="component" value="Unassembled WGS sequence"/>
</dbReference>